<dbReference type="CDD" id="cd00586">
    <property type="entry name" value="4HBT"/>
    <property type="match status" value="1"/>
</dbReference>
<proteinExistence type="predicted"/>
<accession>A0A2G1QR20</accession>
<evidence type="ECO:0000313" key="1">
    <source>
        <dbReference type="EMBL" id="PHP67668.1"/>
    </source>
</evidence>
<dbReference type="SUPFAM" id="SSF54637">
    <property type="entry name" value="Thioesterase/thiol ester dehydrase-isomerase"/>
    <property type="match status" value="1"/>
</dbReference>
<protein>
    <submittedName>
        <fullName evidence="1">Thioesterase</fullName>
    </submittedName>
</protein>
<sequence>MSKPTEDEKVFTHEIRVGWADCDPAQIAYTGRIPYFALEAIDAWWDAKVGDDWFRMNIDKGYGTPFVHLSVDFRSPVTPRHRLQCQVRLMRLGDSSIRFSVEGYQDGTLCFEGQFVEVFVDAKTHLTKIKAPDFVREKVAHLALDA</sequence>
<dbReference type="AlphaFoldDB" id="A0A2G1QR20"/>
<dbReference type="Gene3D" id="3.10.129.10">
    <property type="entry name" value="Hotdog Thioesterase"/>
    <property type="match status" value="1"/>
</dbReference>
<dbReference type="Proteomes" id="UP000221168">
    <property type="component" value="Unassembled WGS sequence"/>
</dbReference>
<gene>
    <name evidence="1" type="ORF">CSC94_08195</name>
</gene>
<dbReference type="EMBL" id="PDVP01000003">
    <property type="protein sequence ID" value="PHP67668.1"/>
    <property type="molecule type" value="Genomic_DNA"/>
</dbReference>
<organism evidence="1 2">
    <name type="scientific">Zhengella mangrovi</name>
    <dbReference type="NCBI Taxonomy" id="1982044"/>
    <lineage>
        <taxon>Bacteria</taxon>
        <taxon>Pseudomonadati</taxon>
        <taxon>Pseudomonadota</taxon>
        <taxon>Alphaproteobacteria</taxon>
        <taxon>Hyphomicrobiales</taxon>
        <taxon>Notoacmeibacteraceae</taxon>
        <taxon>Zhengella</taxon>
    </lineage>
</organism>
<dbReference type="Pfam" id="PF13279">
    <property type="entry name" value="4HBT_2"/>
    <property type="match status" value="1"/>
</dbReference>
<comment type="caution">
    <text evidence="1">The sequence shown here is derived from an EMBL/GenBank/DDBJ whole genome shotgun (WGS) entry which is preliminary data.</text>
</comment>
<evidence type="ECO:0000313" key="2">
    <source>
        <dbReference type="Proteomes" id="UP000221168"/>
    </source>
</evidence>
<dbReference type="RefSeq" id="WP_099305758.1">
    <property type="nucleotide sequence ID" value="NZ_PDVP01000003.1"/>
</dbReference>
<name>A0A2G1QR20_9HYPH</name>
<reference evidence="1 2" key="1">
    <citation type="submission" date="2017-10" db="EMBL/GenBank/DDBJ databases">
        <title>Sedimentibacterium mangrovi gen. nov., sp. nov., a novel member of family Phyllobacteriacea isolated from mangrove sediment.</title>
        <authorList>
            <person name="Liao H."/>
            <person name="Tian Y."/>
        </authorList>
    </citation>
    <scope>NUCLEOTIDE SEQUENCE [LARGE SCALE GENOMIC DNA]</scope>
    <source>
        <strain evidence="1 2">X9-2-2</strain>
    </source>
</reference>
<keyword evidence="2" id="KW-1185">Reference proteome</keyword>
<dbReference type="OrthoDB" id="7204167at2"/>
<dbReference type="InterPro" id="IPR029069">
    <property type="entry name" value="HotDog_dom_sf"/>
</dbReference>